<dbReference type="Gene3D" id="3.40.50.150">
    <property type="entry name" value="Vaccinia Virus protein VP39"/>
    <property type="match status" value="1"/>
</dbReference>
<dbReference type="PANTHER" id="PTHR43464">
    <property type="entry name" value="METHYLTRANSFERASE"/>
    <property type="match status" value="1"/>
</dbReference>
<dbReference type="Pfam" id="PF13649">
    <property type="entry name" value="Methyltransf_25"/>
    <property type="match status" value="1"/>
</dbReference>
<dbReference type="CDD" id="cd02440">
    <property type="entry name" value="AdoMet_MTases"/>
    <property type="match status" value="1"/>
</dbReference>
<evidence type="ECO:0000313" key="6">
    <source>
        <dbReference type="EMBL" id="QXL89150.1"/>
    </source>
</evidence>
<sequence length="205" mass="22058">MDKPDDILPTYRVEAARWARERGQSLWERPALEACVAGRAAGLRVLDLGCGSGQPIAQWFVARGDAVTGVDGAPEMLAECAERVPDVTRILADMRGLSLEQRFDIILAFNSFFHLCPADQRAMFPIFAAHAAPGARLLFTSGPGAGEAVGRVGDSPVYHASLAPSEYRALLSAAGFKVVWFRPEDAELRGHSVWLAQFAGAPSGH</sequence>
<name>A0A975YH76_9RHOB</name>
<dbReference type="InterPro" id="IPR029063">
    <property type="entry name" value="SAM-dependent_MTases_sf"/>
</dbReference>
<evidence type="ECO:0000313" key="7">
    <source>
        <dbReference type="Proteomes" id="UP000693972"/>
    </source>
</evidence>
<dbReference type="EMBL" id="JAIMBW010000001">
    <property type="protein sequence ID" value="MBY4892400.1"/>
    <property type="molecule type" value="Genomic_DNA"/>
</dbReference>
<dbReference type="EMBL" id="CP078073">
    <property type="protein sequence ID" value="QXL89150.1"/>
    <property type="molecule type" value="Genomic_DNA"/>
</dbReference>
<proteinExistence type="predicted"/>
<keyword evidence="1 6" id="KW-0489">Methyltransferase</keyword>
<evidence type="ECO:0000259" key="4">
    <source>
        <dbReference type="Pfam" id="PF13649"/>
    </source>
</evidence>
<protein>
    <submittedName>
        <fullName evidence="6">Class I SAM-dependent methyltransferase</fullName>
    </submittedName>
</protein>
<dbReference type="RefSeq" id="WP_257892197.1">
    <property type="nucleotide sequence ID" value="NZ_JAIMBW010000001.1"/>
</dbReference>
<dbReference type="AlphaFoldDB" id="A0A975YH76"/>
<gene>
    <name evidence="5" type="ORF">KUL25_06455</name>
    <name evidence="6" type="ORF">KUL25_06460</name>
</gene>
<reference evidence="6 7" key="1">
    <citation type="submission" date="2021-07" db="EMBL/GenBank/DDBJ databases">
        <title>Karlodiniumbacter phycospheric gen. nov., sp. nov., a phycosphere bacterium isolated from karlodinium veneficum.</title>
        <authorList>
            <person name="Peng Y."/>
            <person name="Jiang L."/>
            <person name="Lee J."/>
        </authorList>
    </citation>
    <scope>NUCLEOTIDE SEQUENCE</scope>
    <source>
        <strain evidence="6 7">N5</strain>
    </source>
</reference>
<evidence type="ECO:0000256" key="1">
    <source>
        <dbReference type="ARBA" id="ARBA00022603"/>
    </source>
</evidence>
<keyword evidence="7" id="KW-1185">Reference proteome</keyword>
<evidence type="ECO:0000256" key="3">
    <source>
        <dbReference type="ARBA" id="ARBA00022691"/>
    </source>
</evidence>
<dbReference type="InterPro" id="IPR041698">
    <property type="entry name" value="Methyltransf_25"/>
</dbReference>
<evidence type="ECO:0000256" key="2">
    <source>
        <dbReference type="ARBA" id="ARBA00022679"/>
    </source>
</evidence>
<dbReference type="PANTHER" id="PTHR43464:SF19">
    <property type="entry name" value="UBIQUINONE BIOSYNTHESIS O-METHYLTRANSFERASE, MITOCHONDRIAL"/>
    <property type="match status" value="1"/>
</dbReference>
<dbReference type="GO" id="GO:0032259">
    <property type="term" value="P:methylation"/>
    <property type="evidence" value="ECO:0007669"/>
    <property type="project" value="UniProtKB-KW"/>
</dbReference>
<keyword evidence="2" id="KW-0808">Transferase</keyword>
<organism evidence="6">
    <name type="scientific">Gymnodinialimonas phycosphaerae</name>
    <dbReference type="NCBI Taxonomy" id="2841589"/>
    <lineage>
        <taxon>Bacteria</taxon>
        <taxon>Pseudomonadati</taxon>
        <taxon>Pseudomonadota</taxon>
        <taxon>Alphaproteobacteria</taxon>
        <taxon>Rhodobacterales</taxon>
        <taxon>Paracoccaceae</taxon>
        <taxon>Gymnodinialimonas</taxon>
    </lineage>
</organism>
<accession>A0A975YH76</accession>
<evidence type="ECO:0000313" key="5">
    <source>
        <dbReference type="EMBL" id="MBY4892400.1"/>
    </source>
</evidence>
<keyword evidence="3" id="KW-0949">S-adenosyl-L-methionine</keyword>
<dbReference type="GO" id="GO:0008168">
    <property type="term" value="F:methyltransferase activity"/>
    <property type="evidence" value="ECO:0007669"/>
    <property type="project" value="UniProtKB-KW"/>
</dbReference>
<dbReference type="SUPFAM" id="SSF53335">
    <property type="entry name" value="S-adenosyl-L-methionine-dependent methyltransferases"/>
    <property type="match status" value="1"/>
</dbReference>
<feature type="domain" description="Methyltransferase" evidence="4">
    <location>
        <begin position="45"/>
        <end position="134"/>
    </location>
</feature>
<dbReference type="Proteomes" id="UP000693972">
    <property type="component" value="Unassembled WGS sequence"/>
</dbReference>